<dbReference type="InterPro" id="IPR026268">
    <property type="entry name" value="RseC"/>
</dbReference>
<dbReference type="PANTHER" id="PTHR35867">
    <property type="entry name" value="PROTEIN RSEC"/>
    <property type="match status" value="1"/>
</dbReference>
<protein>
    <submittedName>
        <fullName evidence="2">Positive regulator of sigma(E), RseC/MucC</fullName>
    </submittedName>
</protein>
<organism evidence="2 3">
    <name type="scientific">Ferrimonas marina</name>
    <dbReference type="NCBI Taxonomy" id="299255"/>
    <lineage>
        <taxon>Bacteria</taxon>
        <taxon>Pseudomonadati</taxon>
        <taxon>Pseudomonadota</taxon>
        <taxon>Gammaproteobacteria</taxon>
        <taxon>Alteromonadales</taxon>
        <taxon>Ferrimonadaceae</taxon>
        <taxon>Ferrimonas</taxon>
    </lineage>
</organism>
<dbReference type="STRING" id="299255.SAMN02745129_0285"/>
<name>A0A1M5ZGB6_9GAMM</name>
<dbReference type="PIRSF" id="PIRSF004923">
    <property type="entry name" value="RseC"/>
    <property type="match status" value="1"/>
</dbReference>
<evidence type="ECO:0000313" key="3">
    <source>
        <dbReference type="Proteomes" id="UP000184268"/>
    </source>
</evidence>
<evidence type="ECO:0000256" key="1">
    <source>
        <dbReference type="SAM" id="Phobius"/>
    </source>
</evidence>
<dbReference type="OrthoDB" id="9795854at2"/>
<dbReference type="RefSeq" id="WP_067662189.1">
    <property type="nucleotide sequence ID" value="NZ_FQXG01000011.1"/>
</dbReference>
<accession>A0A1M5ZGB6</accession>
<keyword evidence="1" id="KW-0812">Transmembrane</keyword>
<keyword evidence="3" id="KW-1185">Reference proteome</keyword>
<evidence type="ECO:0000313" key="2">
    <source>
        <dbReference type="EMBL" id="SHI23287.1"/>
    </source>
</evidence>
<dbReference type="EMBL" id="FQXG01000011">
    <property type="protein sequence ID" value="SHI23287.1"/>
    <property type="molecule type" value="Genomic_DNA"/>
</dbReference>
<keyword evidence="1" id="KW-1133">Transmembrane helix</keyword>
<dbReference type="PANTHER" id="PTHR35867:SF1">
    <property type="entry name" value="PROTEIN RSEC"/>
    <property type="match status" value="1"/>
</dbReference>
<gene>
    <name evidence="2" type="ORF">SAMN02745129_0285</name>
</gene>
<feature type="transmembrane region" description="Helical" evidence="1">
    <location>
        <begin position="101"/>
        <end position="121"/>
    </location>
</feature>
<dbReference type="Proteomes" id="UP000184268">
    <property type="component" value="Unassembled WGS sequence"/>
</dbReference>
<reference evidence="2 3" key="1">
    <citation type="submission" date="2016-11" db="EMBL/GenBank/DDBJ databases">
        <authorList>
            <person name="Jaros S."/>
            <person name="Januszkiewicz K."/>
            <person name="Wedrychowicz H."/>
        </authorList>
    </citation>
    <scope>NUCLEOTIDE SEQUENCE [LARGE SCALE GENOMIC DNA]</scope>
    <source>
        <strain evidence="2 3">DSM 16917</strain>
    </source>
</reference>
<dbReference type="Pfam" id="PF04246">
    <property type="entry name" value="RseC_MucC"/>
    <property type="match status" value="1"/>
</dbReference>
<sequence>MIEAIGRVEAWHQGQVTISWRNQSACGHCDQGEQCGTSVVAKALVPKENRLTLPCQHAYPVGTQLRIGIAEQDLLHLSAMVYLLPLLAAIAAALLARWMGMVEGGIILSTLLGGGLGFVMARRWARRQPGPLTILGQLGPSLGST</sequence>
<keyword evidence="1" id="KW-0472">Membrane</keyword>
<feature type="transmembrane region" description="Helical" evidence="1">
    <location>
        <begin position="74"/>
        <end position="95"/>
    </location>
</feature>
<dbReference type="InterPro" id="IPR007359">
    <property type="entry name" value="SigmaE_reg_RseC_MucC"/>
</dbReference>
<dbReference type="AlphaFoldDB" id="A0A1M5ZGB6"/>
<proteinExistence type="predicted"/>